<dbReference type="Proteomes" id="UP001151752">
    <property type="component" value="Chromosome 11"/>
</dbReference>
<evidence type="ECO:0000313" key="3">
    <source>
        <dbReference type="Proteomes" id="UP001151752"/>
    </source>
</evidence>
<reference evidence="2" key="1">
    <citation type="submission" date="2022-11" db="EMBL/GenBank/DDBJ databases">
        <authorList>
            <person name="Hyden B.L."/>
            <person name="Feng K."/>
            <person name="Yates T."/>
            <person name="Jawdy S."/>
            <person name="Smart L.B."/>
            <person name="Muchero W."/>
        </authorList>
    </citation>
    <scope>NUCLEOTIDE SEQUENCE</scope>
    <source>
        <tissue evidence="2">Shoot tip</tissue>
    </source>
</reference>
<accession>A0A9Q0UE56</accession>
<feature type="compositionally biased region" description="Polar residues" evidence="1">
    <location>
        <begin position="93"/>
        <end position="107"/>
    </location>
</feature>
<name>A0A9Q0UE56_9ROSI</name>
<sequence length="107" mass="11393">MAGVGFQAWFSVLGMKYVYVCDAGFDGSGNIEWQSLLGGSGGSNIRYQGGGRCCTTTKKRLGGSKLKRQAPPFKEKYSPLKAGTEKARGSGSGSLKTFVSKLDTQQQ</sequence>
<proteinExistence type="predicted"/>
<dbReference type="AlphaFoldDB" id="A0A9Q0UE56"/>
<reference evidence="2" key="2">
    <citation type="journal article" date="2023" name="Int. J. Mol. Sci.">
        <title>De Novo Assembly and Annotation of 11 Diverse Shrub Willow (Salix) Genomes Reveals Novel Gene Organization in Sex-Linked Regions.</title>
        <authorList>
            <person name="Hyden B."/>
            <person name="Feng K."/>
            <person name="Yates T.B."/>
            <person name="Jawdy S."/>
            <person name="Cereghino C."/>
            <person name="Smart L.B."/>
            <person name="Muchero W."/>
        </authorList>
    </citation>
    <scope>NUCLEOTIDE SEQUENCE</scope>
    <source>
        <tissue evidence="2">Shoot tip</tissue>
    </source>
</reference>
<protein>
    <submittedName>
        <fullName evidence="2">Uncharacterized protein</fullName>
    </submittedName>
</protein>
<keyword evidence="3" id="KW-1185">Reference proteome</keyword>
<evidence type="ECO:0000256" key="1">
    <source>
        <dbReference type="SAM" id="MobiDB-lite"/>
    </source>
</evidence>
<comment type="caution">
    <text evidence="2">The sequence shown here is derived from an EMBL/GenBank/DDBJ whole genome shotgun (WGS) entry which is preliminary data.</text>
</comment>
<feature type="region of interest" description="Disordered" evidence="1">
    <location>
        <begin position="64"/>
        <end position="107"/>
    </location>
</feature>
<organism evidence="2 3">
    <name type="scientific">Salix koriyanagi</name>
    <dbReference type="NCBI Taxonomy" id="2511006"/>
    <lineage>
        <taxon>Eukaryota</taxon>
        <taxon>Viridiplantae</taxon>
        <taxon>Streptophyta</taxon>
        <taxon>Embryophyta</taxon>
        <taxon>Tracheophyta</taxon>
        <taxon>Spermatophyta</taxon>
        <taxon>Magnoliopsida</taxon>
        <taxon>eudicotyledons</taxon>
        <taxon>Gunneridae</taxon>
        <taxon>Pentapetalae</taxon>
        <taxon>rosids</taxon>
        <taxon>fabids</taxon>
        <taxon>Malpighiales</taxon>
        <taxon>Salicaceae</taxon>
        <taxon>Saliceae</taxon>
        <taxon>Salix</taxon>
    </lineage>
</organism>
<feature type="compositionally biased region" description="Basic and acidic residues" evidence="1">
    <location>
        <begin position="73"/>
        <end position="88"/>
    </location>
</feature>
<gene>
    <name evidence="2" type="ORF">OIU74_006308</name>
</gene>
<evidence type="ECO:0000313" key="2">
    <source>
        <dbReference type="EMBL" id="KAJ6728228.1"/>
    </source>
</evidence>
<dbReference type="EMBL" id="JAPFFM010000012">
    <property type="protein sequence ID" value="KAJ6728228.1"/>
    <property type="molecule type" value="Genomic_DNA"/>
</dbReference>